<protein>
    <submittedName>
        <fullName evidence="10">ABC transporter permease</fullName>
    </submittedName>
</protein>
<evidence type="ECO:0000256" key="8">
    <source>
        <dbReference type="SAM" id="Phobius"/>
    </source>
</evidence>
<feature type="transmembrane region" description="Helical" evidence="8">
    <location>
        <begin position="319"/>
        <end position="341"/>
    </location>
</feature>
<dbReference type="OrthoDB" id="9808686at2"/>
<evidence type="ECO:0000313" key="11">
    <source>
        <dbReference type="Proteomes" id="UP000293154"/>
    </source>
</evidence>
<name>A0A411WNJ9_9GAMM</name>
<evidence type="ECO:0000256" key="1">
    <source>
        <dbReference type="ARBA" id="ARBA00004651"/>
    </source>
</evidence>
<dbReference type="PROSITE" id="PS51012">
    <property type="entry name" value="ABC_TM2"/>
    <property type="match status" value="1"/>
</dbReference>
<dbReference type="Pfam" id="PF12698">
    <property type="entry name" value="ABC2_membrane_3"/>
    <property type="match status" value="1"/>
</dbReference>
<dbReference type="KEGG" id="prag:EKN56_16265"/>
<dbReference type="InterPro" id="IPR013525">
    <property type="entry name" value="ABC2_TM"/>
</dbReference>
<dbReference type="InterPro" id="IPR051449">
    <property type="entry name" value="ABC-2_transporter_component"/>
</dbReference>
<dbReference type="InterPro" id="IPR047817">
    <property type="entry name" value="ABC2_TM_bact-type"/>
</dbReference>
<organism evidence="10 11">
    <name type="scientific">Limnobaculum zhutongyuii</name>
    <dbReference type="NCBI Taxonomy" id="2498113"/>
    <lineage>
        <taxon>Bacteria</taxon>
        <taxon>Pseudomonadati</taxon>
        <taxon>Pseudomonadota</taxon>
        <taxon>Gammaproteobacteria</taxon>
        <taxon>Enterobacterales</taxon>
        <taxon>Budviciaceae</taxon>
        <taxon>Limnobaculum</taxon>
    </lineage>
</organism>
<dbReference type="Gene3D" id="3.40.1710.10">
    <property type="entry name" value="abc type-2 transporter like domain"/>
    <property type="match status" value="1"/>
</dbReference>
<dbReference type="AlphaFoldDB" id="A0A411WNJ9"/>
<feature type="transmembrane region" description="Helical" evidence="8">
    <location>
        <begin position="25"/>
        <end position="45"/>
    </location>
</feature>
<dbReference type="GO" id="GO:0140359">
    <property type="term" value="F:ABC-type transporter activity"/>
    <property type="evidence" value="ECO:0007669"/>
    <property type="project" value="InterPro"/>
</dbReference>
<dbReference type="EMBL" id="CP034752">
    <property type="protein sequence ID" value="QBH97819.1"/>
    <property type="molecule type" value="Genomic_DNA"/>
</dbReference>
<dbReference type="RefSeq" id="WP_130592749.1">
    <property type="nucleotide sequence ID" value="NZ_CP034752.1"/>
</dbReference>
<dbReference type="Proteomes" id="UP000293154">
    <property type="component" value="Chromosome"/>
</dbReference>
<accession>A0A411WNJ9</accession>
<feature type="transmembrane region" description="Helical" evidence="8">
    <location>
        <begin position="353"/>
        <end position="371"/>
    </location>
</feature>
<dbReference type="PANTHER" id="PTHR30294:SF29">
    <property type="entry name" value="MULTIDRUG ABC TRANSPORTER PERMEASE YBHS-RELATED"/>
    <property type="match status" value="1"/>
</dbReference>
<evidence type="ECO:0000256" key="2">
    <source>
        <dbReference type="ARBA" id="ARBA00007783"/>
    </source>
</evidence>
<sequence length="376" mass="42103">MYLFSITRWWGIVVKELQELRRDELSAGMLIIIPLMQIIMFGYAINTDPHHLPTAIIDADKNVMSRSMLYALHNSGYFSFQKEFTTEQQAAEALAQGKVQFVISFPADFTRKILRGEKASMIIEADATDPAAITLPLMTANMLSELVLKRNLPKAQQPVAPLVSIDVRQHKLFNPEGITQYNIVPGLLGIILTMTLVLMAGLAIARESENGTMESLLATPATPLEVMIGKITPYVIIGSVQSVVICFMVVYLFNVPILGDLFSLFIAILLFIASSLAVGIALSAFAKNQLQSMQLTFFYFLPSVLLTGFMFPFRGMPEWAQVIGSFLPLTYFLRLIRGVILKGNTIFEMWSDVWPLIGFTFGFMLLGLYFYHRTLD</sequence>
<reference evidence="10 11" key="1">
    <citation type="submission" date="2019-03" db="EMBL/GenBank/DDBJ databases">
        <title>Pragia sp. nov. isolated from the gut tract of Carduelis flavirostris.</title>
        <authorList>
            <person name="Ge Y."/>
        </authorList>
    </citation>
    <scope>NUCLEOTIDE SEQUENCE [LARGE SCALE GENOMIC DNA]</scope>
    <source>
        <strain evidence="10 11">CF-458</strain>
    </source>
</reference>
<feature type="transmembrane region" description="Helical" evidence="8">
    <location>
        <begin position="261"/>
        <end position="285"/>
    </location>
</feature>
<proteinExistence type="inferred from homology"/>
<keyword evidence="3" id="KW-0813">Transport</keyword>
<evidence type="ECO:0000256" key="5">
    <source>
        <dbReference type="ARBA" id="ARBA00022692"/>
    </source>
</evidence>
<dbReference type="GO" id="GO:0005886">
    <property type="term" value="C:plasma membrane"/>
    <property type="evidence" value="ECO:0007669"/>
    <property type="project" value="UniProtKB-SubCell"/>
</dbReference>
<comment type="similarity">
    <text evidence="2">Belongs to the ABC-2 integral membrane protein family.</text>
</comment>
<dbReference type="PANTHER" id="PTHR30294">
    <property type="entry name" value="MEMBRANE COMPONENT OF ABC TRANSPORTER YHHJ-RELATED"/>
    <property type="match status" value="1"/>
</dbReference>
<feature type="domain" description="ABC transmembrane type-2" evidence="9">
    <location>
        <begin position="149"/>
        <end position="374"/>
    </location>
</feature>
<gene>
    <name evidence="10" type="ORF">EKN56_16265</name>
</gene>
<keyword evidence="4" id="KW-1003">Cell membrane</keyword>
<keyword evidence="5 8" id="KW-0812">Transmembrane</keyword>
<evidence type="ECO:0000256" key="6">
    <source>
        <dbReference type="ARBA" id="ARBA00022989"/>
    </source>
</evidence>
<evidence type="ECO:0000259" key="9">
    <source>
        <dbReference type="PROSITE" id="PS51012"/>
    </source>
</evidence>
<feature type="transmembrane region" description="Helical" evidence="8">
    <location>
        <begin position="183"/>
        <end position="205"/>
    </location>
</feature>
<evidence type="ECO:0000256" key="7">
    <source>
        <dbReference type="ARBA" id="ARBA00023136"/>
    </source>
</evidence>
<feature type="transmembrane region" description="Helical" evidence="8">
    <location>
        <begin position="297"/>
        <end position="313"/>
    </location>
</feature>
<feature type="transmembrane region" description="Helical" evidence="8">
    <location>
        <begin position="234"/>
        <end position="255"/>
    </location>
</feature>
<keyword evidence="6 8" id="KW-1133">Transmembrane helix</keyword>
<keyword evidence="11" id="KW-1185">Reference proteome</keyword>
<evidence type="ECO:0000256" key="4">
    <source>
        <dbReference type="ARBA" id="ARBA00022475"/>
    </source>
</evidence>
<evidence type="ECO:0000313" key="10">
    <source>
        <dbReference type="EMBL" id="QBH97819.1"/>
    </source>
</evidence>
<comment type="subcellular location">
    <subcellularLocation>
        <location evidence="1">Cell membrane</location>
        <topology evidence="1">Multi-pass membrane protein</topology>
    </subcellularLocation>
</comment>
<keyword evidence="7 8" id="KW-0472">Membrane</keyword>
<evidence type="ECO:0000256" key="3">
    <source>
        <dbReference type="ARBA" id="ARBA00022448"/>
    </source>
</evidence>